<keyword evidence="18" id="KW-1185">Reference proteome</keyword>
<dbReference type="InterPro" id="IPR027256">
    <property type="entry name" value="P-typ_ATPase_IB"/>
</dbReference>
<dbReference type="InterPro" id="IPR036163">
    <property type="entry name" value="HMA_dom_sf"/>
</dbReference>
<sequence length="799" mass="84916">MSGDCFHCGQPIPDDVALSVTIDGEPRAMCCRGCQAVAEAIVANHLEDYYRHRTAPATTPQELVPEALSRLAVYDHPAIQKSFVIDADEHTREAVLILEGITCAACIWLNERHLMQLPGVKAVSVNYATHRARIAWDERQISLSKILAEIRLLGYEAHPYNAHAAETLRRQRRSQDLRRLFVAGLASAQVMMFAIALYAGAYYYDMDHGTAQLMRWASLILSIPVVLYSAVPFYRAAWNGLLSRHLNMDVPVSLAVLSGFLGSAWVTWHGDGVVYFDTITMFVFILLASRFLEQGAREKSVEAAENLLKLAPAMATRVREGRQEVVPVLELSPGDLILAKPGEAIAADGVVVEGESSADEALLTGESRPVLKRPGDDVIAASVNLEGPLLVRVTGVGENTVLAGIVRLLDRAQAQKPRLAQLADQVAAYFTMALLLLALATGIGWALVAPERVFAIVLAVLVVTCPCALSIAAPAAIAAAGSSLLKRGILLTRGHALETLARVDHVVLDKTGTLTHGCPWLIGVIPFAELDAERAKVLAASLEQASEHPLAASFLAAVPAEALLPVAEAQNTPGLGVAGTIAGVRYQLGNARVLAQVPPLPADVPPGASVVWLAHEGRALAAFLLGDRLRPEAPALVRRLEAMGVGVSILSGDAEPAVRHVAQSLGVTDWRAQARPEDKLAALQTLQQAGKVVAMVGDGVNDAPVLAAAQVSIAMGGGTQVARSSSDIVLLSENLLDVAQALNTGRRAMAVMKSNFAWAVGYNLVALPFAVLGYIPPWVAAIGMSASSLIVVLNALRLK</sequence>
<dbReference type="InterPro" id="IPR001757">
    <property type="entry name" value="P_typ_ATPase"/>
</dbReference>
<dbReference type="InterPro" id="IPR018303">
    <property type="entry name" value="ATPase_P-typ_P_site"/>
</dbReference>
<dbReference type="Gene3D" id="3.40.50.1000">
    <property type="entry name" value="HAD superfamily/HAD-like"/>
    <property type="match status" value="1"/>
</dbReference>
<dbReference type="Gene3D" id="3.40.1110.10">
    <property type="entry name" value="Calcium-transporting ATPase, cytoplasmic domain N"/>
    <property type="match status" value="1"/>
</dbReference>
<feature type="domain" description="HMA" evidence="16">
    <location>
        <begin position="92"/>
        <end position="158"/>
    </location>
</feature>
<dbReference type="Pfam" id="PF00403">
    <property type="entry name" value="HMA"/>
    <property type="match status" value="1"/>
</dbReference>
<dbReference type="PRINTS" id="PR00119">
    <property type="entry name" value="CATATPASE"/>
</dbReference>
<feature type="transmembrane region" description="Helical" evidence="15">
    <location>
        <begin position="454"/>
        <end position="480"/>
    </location>
</feature>
<dbReference type="PANTHER" id="PTHR43520">
    <property type="entry name" value="ATP7, ISOFORM B"/>
    <property type="match status" value="1"/>
</dbReference>
<dbReference type="PANTHER" id="PTHR43520:SF5">
    <property type="entry name" value="CATION-TRANSPORTING P-TYPE ATPASE-RELATED"/>
    <property type="match status" value="1"/>
</dbReference>
<dbReference type="NCBIfam" id="TIGR01494">
    <property type="entry name" value="ATPase_P-type"/>
    <property type="match status" value="2"/>
</dbReference>
<dbReference type="InterPro" id="IPR023214">
    <property type="entry name" value="HAD_sf"/>
</dbReference>
<dbReference type="PROSITE" id="PS50846">
    <property type="entry name" value="HMA_2"/>
    <property type="match status" value="1"/>
</dbReference>
<keyword evidence="3" id="KW-0813">Transport</keyword>
<keyword evidence="14 15" id="KW-0472">Membrane</keyword>
<evidence type="ECO:0000256" key="9">
    <source>
        <dbReference type="ARBA" id="ARBA00022840"/>
    </source>
</evidence>
<dbReference type="SUPFAM" id="SSF56784">
    <property type="entry name" value="HAD-like"/>
    <property type="match status" value="1"/>
</dbReference>
<keyword evidence="11" id="KW-1278">Translocase</keyword>
<dbReference type="NCBIfam" id="TIGR01512">
    <property type="entry name" value="ATPase-IB2_Cd"/>
    <property type="match status" value="1"/>
</dbReference>
<dbReference type="CDD" id="cd02079">
    <property type="entry name" value="P-type_ATPase_HM"/>
    <property type="match status" value="1"/>
</dbReference>
<evidence type="ECO:0000256" key="2">
    <source>
        <dbReference type="ARBA" id="ARBA00006024"/>
    </source>
</evidence>
<evidence type="ECO:0000313" key="18">
    <source>
        <dbReference type="Proteomes" id="UP001482231"/>
    </source>
</evidence>
<dbReference type="PRINTS" id="PR00943">
    <property type="entry name" value="CUATPASE"/>
</dbReference>
<comment type="subcellular location">
    <subcellularLocation>
        <location evidence="1">Cell membrane</location>
        <topology evidence="1">Multi-pass membrane protein</topology>
    </subcellularLocation>
</comment>
<evidence type="ECO:0000313" key="17">
    <source>
        <dbReference type="EMBL" id="MEO1766983.1"/>
    </source>
</evidence>
<evidence type="ECO:0000256" key="13">
    <source>
        <dbReference type="ARBA" id="ARBA00023065"/>
    </source>
</evidence>
<protein>
    <submittedName>
        <fullName evidence="17">Heavy metal translocating P-type ATPase</fullName>
    </submittedName>
</protein>
<dbReference type="PROSITE" id="PS00154">
    <property type="entry name" value="ATPASE_E1_E2"/>
    <property type="match status" value="1"/>
</dbReference>
<feature type="transmembrane region" description="Helical" evidence="15">
    <location>
        <begin position="778"/>
        <end position="796"/>
    </location>
</feature>
<dbReference type="InterPro" id="IPR059000">
    <property type="entry name" value="ATPase_P-type_domA"/>
</dbReference>
<organism evidence="17 18">
    <name type="scientific">Thiobacter aerophilum</name>
    <dbReference type="NCBI Taxonomy" id="3121275"/>
    <lineage>
        <taxon>Bacteria</taxon>
        <taxon>Pseudomonadati</taxon>
        <taxon>Pseudomonadota</taxon>
        <taxon>Betaproteobacteria</taxon>
        <taxon>Burkholderiales</taxon>
        <taxon>Thiobacteraceae</taxon>
        <taxon>Thiobacter</taxon>
    </lineage>
</organism>
<dbReference type="EMBL" id="JBAJEX010000004">
    <property type="protein sequence ID" value="MEO1766983.1"/>
    <property type="molecule type" value="Genomic_DNA"/>
</dbReference>
<dbReference type="InterPro" id="IPR006121">
    <property type="entry name" value="HMA_dom"/>
</dbReference>
<feature type="transmembrane region" description="Helical" evidence="15">
    <location>
        <begin position="272"/>
        <end position="292"/>
    </location>
</feature>
<dbReference type="InterPro" id="IPR008250">
    <property type="entry name" value="ATPase_P-typ_transduc_dom_A_sf"/>
</dbReference>
<evidence type="ECO:0000256" key="4">
    <source>
        <dbReference type="ARBA" id="ARBA00022475"/>
    </source>
</evidence>
<evidence type="ECO:0000259" key="16">
    <source>
        <dbReference type="PROSITE" id="PS50846"/>
    </source>
</evidence>
<dbReference type="Pfam" id="PF12156">
    <property type="entry name" value="ATPase-cat_bd"/>
    <property type="match status" value="1"/>
</dbReference>
<dbReference type="RefSeq" id="WP_347308092.1">
    <property type="nucleotide sequence ID" value="NZ_JBAJEX010000004.1"/>
</dbReference>
<gene>
    <name evidence="17" type="ORF">V6E02_07150</name>
</gene>
<evidence type="ECO:0000256" key="15">
    <source>
        <dbReference type="RuleBase" id="RU362081"/>
    </source>
</evidence>
<comment type="similarity">
    <text evidence="2 15">Belongs to the cation transport ATPase (P-type) (TC 3.A.3) family. Type IB subfamily.</text>
</comment>
<evidence type="ECO:0000256" key="14">
    <source>
        <dbReference type="ARBA" id="ARBA00023136"/>
    </source>
</evidence>
<evidence type="ECO:0000256" key="11">
    <source>
        <dbReference type="ARBA" id="ARBA00022967"/>
    </source>
</evidence>
<feature type="transmembrane region" description="Helical" evidence="15">
    <location>
        <begin position="426"/>
        <end position="448"/>
    </location>
</feature>
<dbReference type="InterPro" id="IPR036412">
    <property type="entry name" value="HAD-like_sf"/>
</dbReference>
<dbReference type="Proteomes" id="UP001482231">
    <property type="component" value="Unassembled WGS sequence"/>
</dbReference>
<proteinExistence type="inferred from homology"/>
<dbReference type="NCBIfam" id="TIGR01525">
    <property type="entry name" value="ATPase-IB_hvy"/>
    <property type="match status" value="1"/>
</dbReference>
<dbReference type="NCBIfam" id="TIGR01511">
    <property type="entry name" value="ATPase-IB1_Cu"/>
    <property type="match status" value="1"/>
</dbReference>
<keyword evidence="8 15" id="KW-0547">Nucleotide-binding</keyword>
<evidence type="ECO:0000256" key="10">
    <source>
        <dbReference type="ARBA" id="ARBA00022842"/>
    </source>
</evidence>
<dbReference type="SUPFAM" id="SSF81653">
    <property type="entry name" value="Calcium ATPase, transduction domain A"/>
    <property type="match status" value="1"/>
</dbReference>
<evidence type="ECO:0000256" key="7">
    <source>
        <dbReference type="ARBA" id="ARBA00022723"/>
    </source>
</evidence>
<evidence type="ECO:0000256" key="12">
    <source>
        <dbReference type="ARBA" id="ARBA00022989"/>
    </source>
</evidence>
<name>A0ABV0EHK4_9BURK</name>
<evidence type="ECO:0000256" key="6">
    <source>
        <dbReference type="ARBA" id="ARBA00022692"/>
    </source>
</evidence>
<feature type="transmembrane region" description="Helical" evidence="15">
    <location>
        <begin position="216"/>
        <end position="234"/>
    </location>
</feature>
<keyword evidence="4 15" id="KW-1003">Cell membrane</keyword>
<dbReference type="CDD" id="cd00371">
    <property type="entry name" value="HMA"/>
    <property type="match status" value="1"/>
</dbReference>
<keyword evidence="5" id="KW-0597">Phosphoprotein</keyword>
<evidence type="ECO:0000256" key="3">
    <source>
        <dbReference type="ARBA" id="ARBA00022448"/>
    </source>
</evidence>
<comment type="caution">
    <text evidence="17">The sequence shown here is derived from an EMBL/GenBank/DDBJ whole genome shotgun (WGS) entry which is preliminary data.</text>
</comment>
<dbReference type="InterPro" id="IPR023298">
    <property type="entry name" value="ATPase_P-typ_TM_dom_sf"/>
</dbReference>
<keyword evidence="10" id="KW-0460">Magnesium</keyword>
<dbReference type="Gene3D" id="2.70.150.10">
    <property type="entry name" value="Calcium-transporting ATPase, cytoplasmic transduction domain A"/>
    <property type="match status" value="1"/>
</dbReference>
<keyword evidence="6 15" id="KW-0812">Transmembrane</keyword>
<keyword evidence="7 15" id="KW-0479">Metal-binding</keyword>
<dbReference type="SUPFAM" id="SSF81665">
    <property type="entry name" value="Calcium ATPase, transmembrane domain M"/>
    <property type="match status" value="1"/>
</dbReference>
<dbReference type="Pfam" id="PF00122">
    <property type="entry name" value="E1-E2_ATPase"/>
    <property type="match status" value="1"/>
</dbReference>
<evidence type="ECO:0000256" key="5">
    <source>
        <dbReference type="ARBA" id="ARBA00022553"/>
    </source>
</evidence>
<dbReference type="Pfam" id="PF00702">
    <property type="entry name" value="Hydrolase"/>
    <property type="match status" value="1"/>
</dbReference>
<feature type="transmembrane region" description="Helical" evidence="15">
    <location>
        <begin position="180"/>
        <end position="204"/>
    </location>
</feature>
<feature type="transmembrane region" description="Helical" evidence="15">
    <location>
        <begin position="246"/>
        <end position="266"/>
    </location>
</feature>
<reference evidence="17 18" key="1">
    <citation type="submission" date="2024-02" db="EMBL/GenBank/DDBJ databases">
        <title>New thermophilic sulfur-oxidizing bacteria from a hot springs of the Uzon caldera (Kamchatka, Russia).</title>
        <authorList>
            <person name="Dukat A.M."/>
            <person name="Elcheninov A.G."/>
            <person name="Frolov E.N."/>
        </authorList>
    </citation>
    <scope>NUCLEOTIDE SEQUENCE [LARGE SCALE GENOMIC DNA]</scope>
    <source>
        <strain evidence="17 18">AK1</strain>
    </source>
</reference>
<evidence type="ECO:0000256" key="8">
    <source>
        <dbReference type="ARBA" id="ARBA00022741"/>
    </source>
</evidence>
<dbReference type="InterPro" id="IPR023299">
    <property type="entry name" value="ATPase_P-typ_cyto_dom_N"/>
</dbReference>
<dbReference type="SUPFAM" id="SSF55008">
    <property type="entry name" value="HMA, heavy metal-associated domain"/>
    <property type="match status" value="1"/>
</dbReference>
<keyword evidence="9 15" id="KW-0067">ATP-binding</keyword>
<keyword evidence="13" id="KW-0406">Ion transport</keyword>
<accession>A0ABV0EHK4</accession>
<evidence type="ECO:0000256" key="1">
    <source>
        <dbReference type="ARBA" id="ARBA00004651"/>
    </source>
</evidence>
<feature type="transmembrane region" description="Helical" evidence="15">
    <location>
        <begin position="756"/>
        <end position="772"/>
    </location>
</feature>
<dbReference type="InterPro" id="IPR021993">
    <property type="entry name" value="ATPase-cat-bd"/>
</dbReference>
<dbReference type="Gene3D" id="3.30.70.100">
    <property type="match status" value="1"/>
</dbReference>
<keyword evidence="12 15" id="KW-1133">Transmembrane helix</keyword>